<dbReference type="InterPro" id="IPR013466">
    <property type="entry name" value="Thymidine/AMP_Pase"/>
</dbReference>
<dbReference type="NCBIfam" id="NF003338">
    <property type="entry name" value="PRK04350.1"/>
    <property type="match status" value="1"/>
</dbReference>
<dbReference type="Gene3D" id="2.40.40.20">
    <property type="match status" value="1"/>
</dbReference>
<dbReference type="PANTHER" id="PTHR10515">
    <property type="entry name" value="THYMIDINE PHOSPHORYLASE"/>
    <property type="match status" value="1"/>
</dbReference>
<evidence type="ECO:0000256" key="1">
    <source>
        <dbReference type="ARBA" id="ARBA00022676"/>
    </source>
</evidence>
<evidence type="ECO:0000313" key="4">
    <source>
        <dbReference type="EMBL" id="VDS11017.1"/>
    </source>
</evidence>
<dbReference type="PROSITE" id="PS00647">
    <property type="entry name" value="THYMID_PHOSPHORYLASE"/>
    <property type="match status" value="1"/>
</dbReference>
<organism evidence="4">
    <name type="scientific">uncultured Candidatus Pacearchaeota archaeon</name>
    <dbReference type="NCBI Taxonomy" id="2109283"/>
    <lineage>
        <taxon>Archaea</taxon>
        <taxon>Candidatus Pacearchaeota</taxon>
        <taxon>environmental samples</taxon>
    </lineage>
</organism>
<name>A0A447IU47_9ARCH</name>
<dbReference type="SMART" id="SM00941">
    <property type="entry name" value="PYNP_C"/>
    <property type="match status" value="1"/>
</dbReference>
<dbReference type="GO" id="GO:0006206">
    <property type="term" value="P:pyrimidine nucleobase metabolic process"/>
    <property type="evidence" value="ECO:0007669"/>
    <property type="project" value="InterPro"/>
</dbReference>
<dbReference type="InterPro" id="IPR017872">
    <property type="entry name" value="Pyrmidine_PPase_CS"/>
</dbReference>
<dbReference type="PANTHER" id="PTHR10515:SF0">
    <property type="entry name" value="THYMIDINE PHOSPHORYLASE"/>
    <property type="match status" value="1"/>
</dbReference>
<dbReference type="SUPFAM" id="SSF52418">
    <property type="entry name" value="Nucleoside phosphorylase/phosphoribosyltransferase catalytic domain"/>
    <property type="match status" value="1"/>
</dbReference>
<dbReference type="InterPro" id="IPR036566">
    <property type="entry name" value="PYNP-like_C_sf"/>
</dbReference>
<feature type="domain" description="Pyrimidine nucleoside phosphorylase C-terminal" evidence="3">
    <location>
        <begin position="424"/>
        <end position="491"/>
    </location>
</feature>
<keyword evidence="1" id="KW-0328">Glycosyltransferase</keyword>
<dbReference type="EMBL" id="LR131627">
    <property type="protein sequence ID" value="VDS11015.1"/>
    <property type="molecule type" value="Genomic_DNA"/>
</dbReference>
<dbReference type="GO" id="GO:0005829">
    <property type="term" value="C:cytosol"/>
    <property type="evidence" value="ECO:0007669"/>
    <property type="project" value="TreeGrafter"/>
</dbReference>
<evidence type="ECO:0000256" key="2">
    <source>
        <dbReference type="ARBA" id="ARBA00022679"/>
    </source>
</evidence>
<dbReference type="SUPFAM" id="SSF47648">
    <property type="entry name" value="Nucleoside phosphorylase/phosphoribosyltransferase N-terminal domain"/>
    <property type="match status" value="1"/>
</dbReference>
<dbReference type="EMBL" id="LR131639">
    <property type="protein sequence ID" value="VDS11027.1"/>
    <property type="molecule type" value="Genomic_DNA"/>
</dbReference>
<dbReference type="Gene3D" id="3.90.1170.30">
    <property type="entry name" value="Pyrimidine nucleoside phosphorylase-like, C-terminal domain"/>
    <property type="match status" value="1"/>
</dbReference>
<dbReference type="InterPro" id="IPR000312">
    <property type="entry name" value="Glycosyl_Trfase_fam3"/>
</dbReference>
<dbReference type="InterPro" id="IPR035902">
    <property type="entry name" value="Nuc_phospho_transferase"/>
</dbReference>
<dbReference type="InterPro" id="IPR017459">
    <property type="entry name" value="Glycosyl_Trfase_fam3_N_dom"/>
</dbReference>
<dbReference type="InterPro" id="IPR000053">
    <property type="entry name" value="Thymidine/pyrmidine_PPase"/>
</dbReference>
<proteinExistence type="predicted"/>
<dbReference type="GO" id="GO:0006213">
    <property type="term" value="P:pyrimidine nucleoside metabolic process"/>
    <property type="evidence" value="ECO:0007669"/>
    <property type="project" value="InterPro"/>
</dbReference>
<evidence type="ECO:0000259" key="3">
    <source>
        <dbReference type="SMART" id="SM00941"/>
    </source>
</evidence>
<gene>
    <name evidence="4" type="primary">deoA</name>
</gene>
<sequence>MKLKIKTSRWTAGIPVAMMNKKTAEALGVHAGDRINLRSLSKKSKEMSTILDIIGGGLKQNEIYVTDEIKKVLSLREGENIEVSISPISESLSFVKKKLAGKKLTKEEIRQIIIDLVNNSLSEAEIAVFVSGMYEKGMTFEETTYLVEAILFSGKRMKFKEKYIVDKHCIGGIAGNRTTPIIVSICAASGLILPKTSSRAITSAAGTADCIEVLSPVEFSMEKLKKIVDKVGACLSWGGSLGMVPADSKIIQVEKMLKIDPESQLLASIMSKKLAAGSKYILLDIPYGKGAKVTKRKGKRLKKRFERLANFFKVHISVVLTHTDEPIGNGVGPAMEMRDVIKVLKREKDLPRDLEKKAIFLTGKILELTKKAESGKGESLAKEILDSGKAYKKFEEIINAQGGKVKEIYFSKIKHDLFSEKSGRIKGINNKEINYLAKVAGCPLDKYAGVYLYHHLNERVKKGDKILTLYAESKPRLNEAIKYYHEKLPIKISFI</sequence>
<dbReference type="NCBIfam" id="TIGR02645">
    <property type="entry name" value="ARCH_P_rylase"/>
    <property type="match status" value="1"/>
</dbReference>
<dbReference type="InterPro" id="IPR036320">
    <property type="entry name" value="Glycosyl_Trfase_fam3_N_dom_sf"/>
</dbReference>
<protein>
    <submittedName>
        <fullName evidence="4">AMP phosphorylase</fullName>
    </submittedName>
</protein>
<dbReference type="GO" id="GO:0016763">
    <property type="term" value="F:pentosyltransferase activity"/>
    <property type="evidence" value="ECO:0007669"/>
    <property type="project" value="InterPro"/>
</dbReference>
<dbReference type="Pfam" id="PF00591">
    <property type="entry name" value="Glycos_transf_3"/>
    <property type="match status" value="1"/>
</dbReference>
<dbReference type="GO" id="GO:0004645">
    <property type="term" value="F:1,4-alpha-oligoglucan phosphorylase activity"/>
    <property type="evidence" value="ECO:0007669"/>
    <property type="project" value="InterPro"/>
</dbReference>
<dbReference type="AlphaFoldDB" id="A0A447IU47"/>
<dbReference type="InterPro" id="IPR013102">
    <property type="entry name" value="PYNP_C"/>
</dbReference>
<dbReference type="Pfam" id="PF02885">
    <property type="entry name" value="Glycos_trans_3N"/>
    <property type="match status" value="1"/>
</dbReference>
<dbReference type="SUPFAM" id="SSF54680">
    <property type="entry name" value="Pyrimidine nucleoside phosphorylase C-terminal domain"/>
    <property type="match status" value="1"/>
</dbReference>
<reference evidence="4" key="1">
    <citation type="submission" date="2018-12" db="EMBL/GenBank/DDBJ databases">
        <authorList>
            <person name="Jaffe A."/>
        </authorList>
    </citation>
    <scope>NUCLEOTIDE SEQUENCE</scope>
</reference>
<dbReference type="Gene3D" id="1.20.970.50">
    <property type="match status" value="1"/>
</dbReference>
<dbReference type="Pfam" id="PF07831">
    <property type="entry name" value="PYNP_C"/>
    <property type="match status" value="1"/>
</dbReference>
<dbReference type="Gene3D" id="3.40.1030.10">
    <property type="entry name" value="Nucleoside phosphorylase/phosphoribosyltransferase catalytic domain"/>
    <property type="match status" value="1"/>
</dbReference>
<dbReference type="EMBL" id="LR131629">
    <property type="protein sequence ID" value="VDS11017.1"/>
    <property type="molecule type" value="Genomic_DNA"/>
</dbReference>
<keyword evidence="2" id="KW-0808">Transferase</keyword>
<dbReference type="PIRSF" id="PIRSF000478">
    <property type="entry name" value="TP_PyNP"/>
    <property type="match status" value="1"/>
</dbReference>
<accession>A0A447IU47</accession>